<keyword evidence="3" id="KW-1185">Reference proteome</keyword>
<dbReference type="CDD" id="cd07043">
    <property type="entry name" value="STAS_anti-anti-sigma_factors"/>
    <property type="match status" value="1"/>
</dbReference>
<dbReference type="InterPro" id="IPR036513">
    <property type="entry name" value="STAS_dom_sf"/>
</dbReference>
<dbReference type="EMBL" id="BMIK01000001">
    <property type="protein sequence ID" value="GGC15721.1"/>
    <property type="molecule type" value="Genomic_DNA"/>
</dbReference>
<protein>
    <recommendedName>
        <fullName evidence="1">STAS domain-containing protein</fullName>
    </recommendedName>
</protein>
<evidence type="ECO:0000313" key="2">
    <source>
        <dbReference type="EMBL" id="GGC15721.1"/>
    </source>
</evidence>
<dbReference type="Proteomes" id="UP000597338">
    <property type="component" value="Unassembled WGS sequence"/>
</dbReference>
<name>A0ABQ1L2M5_9SPHI</name>
<dbReference type="PROSITE" id="PS50801">
    <property type="entry name" value="STAS"/>
    <property type="match status" value="1"/>
</dbReference>
<evidence type="ECO:0000259" key="1">
    <source>
        <dbReference type="PROSITE" id="PS50801"/>
    </source>
</evidence>
<accession>A0ABQ1L2M5</accession>
<gene>
    <name evidence="2" type="ORF">GCM10011386_04410</name>
</gene>
<dbReference type="InterPro" id="IPR002645">
    <property type="entry name" value="STAS_dom"/>
</dbReference>
<organism evidence="2 3">
    <name type="scientific">Parapedobacter defluvii</name>
    <dbReference type="NCBI Taxonomy" id="2045106"/>
    <lineage>
        <taxon>Bacteria</taxon>
        <taxon>Pseudomonadati</taxon>
        <taxon>Bacteroidota</taxon>
        <taxon>Sphingobacteriia</taxon>
        <taxon>Sphingobacteriales</taxon>
        <taxon>Sphingobacteriaceae</taxon>
        <taxon>Parapedobacter</taxon>
    </lineage>
</organism>
<reference evidence="3" key="1">
    <citation type="journal article" date="2019" name="Int. J. Syst. Evol. Microbiol.">
        <title>The Global Catalogue of Microorganisms (GCM) 10K type strain sequencing project: providing services to taxonomists for standard genome sequencing and annotation.</title>
        <authorList>
            <consortium name="The Broad Institute Genomics Platform"/>
            <consortium name="The Broad Institute Genome Sequencing Center for Infectious Disease"/>
            <person name="Wu L."/>
            <person name="Ma J."/>
        </authorList>
    </citation>
    <scope>NUCLEOTIDE SEQUENCE [LARGE SCALE GENOMIC DNA]</scope>
    <source>
        <strain evidence="3">CGMCC 1.15342</strain>
    </source>
</reference>
<sequence length="145" mass="16128">MKPAEAKGKRKLHHYYFRMKFTIDKHDKYVIIQPHVEILDGESAPKIKAEFLLRNTGGQRNIILDLSQVKEADSSGLRTGLMAHRLCKAAGGIFILACVNQQIKSLISVCNLGGVLTLAHNTAEAEDLIFSQELEKDLKGAVEKE</sequence>
<feature type="domain" description="STAS" evidence="1">
    <location>
        <begin position="39"/>
        <end position="129"/>
    </location>
</feature>
<proteinExistence type="predicted"/>
<dbReference type="Pfam" id="PF01740">
    <property type="entry name" value="STAS"/>
    <property type="match status" value="1"/>
</dbReference>
<dbReference type="SUPFAM" id="SSF52091">
    <property type="entry name" value="SpoIIaa-like"/>
    <property type="match status" value="1"/>
</dbReference>
<dbReference type="PANTHER" id="PTHR33495">
    <property type="entry name" value="ANTI-SIGMA FACTOR ANTAGONIST TM_1081-RELATED-RELATED"/>
    <property type="match status" value="1"/>
</dbReference>
<dbReference type="RefSeq" id="WP_229717362.1">
    <property type="nucleotide sequence ID" value="NZ_BMIK01000001.1"/>
</dbReference>
<dbReference type="Gene3D" id="3.30.750.24">
    <property type="entry name" value="STAS domain"/>
    <property type="match status" value="1"/>
</dbReference>
<evidence type="ECO:0000313" key="3">
    <source>
        <dbReference type="Proteomes" id="UP000597338"/>
    </source>
</evidence>
<comment type="caution">
    <text evidence="2">The sequence shown here is derived from an EMBL/GenBank/DDBJ whole genome shotgun (WGS) entry which is preliminary data.</text>
</comment>